<feature type="transmembrane region" description="Helical" evidence="14">
    <location>
        <begin position="197"/>
        <end position="219"/>
    </location>
</feature>
<evidence type="ECO:0000256" key="4">
    <source>
        <dbReference type="ARBA" id="ARBA00022692"/>
    </source>
</evidence>
<gene>
    <name evidence="16" type="ORF">K402DRAFT_393367</name>
</gene>
<evidence type="ECO:0000256" key="10">
    <source>
        <dbReference type="ARBA" id="ARBA00023166"/>
    </source>
</evidence>
<protein>
    <submittedName>
        <fullName evidence="16">Emopamil-binding protein</fullName>
    </submittedName>
</protein>
<reference evidence="16" key="1">
    <citation type="journal article" date="2020" name="Stud. Mycol.">
        <title>101 Dothideomycetes genomes: a test case for predicting lifestyles and emergence of pathogens.</title>
        <authorList>
            <person name="Haridas S."/>
            <person name="Albert R."/>
            <person name="Binder M."/>
            <person name="Bloem J."/>
            <person name="Labutti K."/>
            <person name="Salamov A."/>
            <person name="Andreopoulos B."/>
            <person name="Baker S."/>
            <person name="Barry K."/>
            <person name="Bills G."/>
            <person name="Bluhm B."/>
            <person name="Cannon C."/>
            <person name="Castanera R."/>
            <person name="Culley D."/>
            <person name="Daum C."/>
            <person name="Ezra D."/>
            <person name="Gonzalez J."/>
            <person name="Henrissat B."/>
            <person name="Kuo A."/>
            <person name="Liang C."/>
            <person name="Lipzen A."/>
            <person name="Lutzoni F."/>
            <person name="Magnuson J."/>
            <person name="Mondo S."/>
            <person name="Nolan M."/>
            <person name="Ohm R."/>
            <person name="Pangilinan J."/>
            <person name="Park H.-J."/>
            <person name="Ramirez L."/>
            <person name="Alfaro M."/>
            <person name="Sun H."/>
            <person name="Tritt A."/>
            <person name="Yoshinaga Y."/>
            <person name="Zwiers L.-H."/>
            <person name="Turgeon B."/>
            <person name="Goodwin S."/>
            <person name="Spatafora J."/>
            <person name="Crous P."/>
            <person name="Grigoriev I."/>
        </authorList>
    </citation>
    <scope>NUCLEOTIDE SEQUENCE</scope>
    <source>
        <strain evidence="16">CBS 113979</strain>
    </source>
</reference>
<feature type="transmembrane region" description="Helical" evidence="14">
    <location>
        <begin position="127"/>
        <end position="152"/>
    </location>
</feature>
<evidence type="ECO:0000256" key="8">
    <source>
        <dbReference type="ARBA" id="ARBA00023098"/>
    </source>
</evidence>
<evidence type="ECO:0000256" key="11">
    <source>
        <dbReference type="ARBA" id="ARBA00023221"/>
    </source>
</evidence>
<dbReference type="PANTHER" id="PTHR14207:SF0">
    <property type="entry name" value="3-BETA-HYDROXYSTEROID-DELTA(8),DELTA(7)-ISOMERASE"/>
    <property type="match status" value="1"/>
</dbReference>
<dbReference type="PROSITE" id="PS51751">
    <property type="entry name" value="EXPERA"/>
    <property type="match status" value="1"/>
</dbReference>
<dbReference type="AlphaFoldDB" id="A0A6G1H0L0"/>
<evidence type="ECO:0000313" key="17">
    <source>
        <dbReference type="Proteomes" id="UP000800041"/>
    </source>
</evidence>
<keyword evidence="8" id="KW-0443">Lipid metabolism</keyword>
<evidence type="ECO:0000259" key="15">
    <source>
        <dbReference type="PROSITE" id="PS51751"/>
    </source>
</evidence>
<evidence type="ECO:0000256" key="5">
    <source>
        <dbReference type="ARBA" id="ARBA00022955"/>
    </source>
</evidence>
<dbReference type="GO" id="GO:0005783">
    <property type="term" value="C:endoplasmic reticulum"/>
    <property type="evidence" value="ECO:0007669"/>
    <property type="project" value="TreeGrafter"/>
</dbReference>
<evidence type="ECO:0000256" key="6">
    <source>
        <dbReference type="ARBA" id="ARBA00022989"/>
    </source>
</evidence>
<dbReference type="GO" id="GO:0016020">
    <property type="term" value="C:membrane"/>
    <property type="evidence" value="ECO:0007669"/>
    <property type="project" value="UniProtKB-SubCell"/>
</dbReference>
<evidence type="ECO:0000256" key="12">
    <source>
        <dbReference type="ARBA" id="ARBA00023235"/>
    </source>
</evidence>
<evidence type="ECO:0000256" key="2">
    <source>
        <dbReference type="ARBA" id="ARBA00008337"/>
    </source>
</evidence>
<evidence type="ECO:0000256" key="13">
    <source>
        <dbReference type="PROSITE-ProRule" id="PRU01087"/>
    </source>
</evidence>
<dbReference type="EMBL" id="ML977155">
    <property type="protein sequence ID" value="KAF1986741.1"/>
    <property type="molecule type" value="Genomic_DNA"/>
</dbReference>
<dbReference type="OrthoDB" id="58557at2759"/>
<dbReference type="GO" id="GO:0000247">
    <property type="term" value="F:C-8 sterol isomerase activity"/>
    <property type="evidence" value="ECO:0007669"/>
    <property type="project" value="TreeGrafter"/>
</dbReference>
<sequence length="249" mass="28426">MGPPVQAALGNYSAISESLHPYYPLNVEIVGYLANEWTVPILLSLFATGCTAIFGATFISVKILRPGIPLSGDLLTIMWFVLSGCIHLFFEGYYAYNFKRMGGLQDLFGQLWKEYSLSDSRYMTNNSFVLCMETITAFCWGPLSFVVAWTITTQHVLRYPLQIIVSLGQLYGDVLYYGTSMFDHYILDISYSRPEAFYFWGYYVLMNAFWIVIPFYLIWSAVSHITTSLNALDRVEKTLKRNTLSKKGQ</sequence>
<keyword evidence="11" id="KW-0753">Steroid metabolism</keyword>
<evidence type="ECO:0000256" key="7">
    <source>
        <dbReference type="ARBA" id="ARBA00023011"/>
    </source>
</evidence>
<accession>A0A6G1H0L0</accession>
<evidence type="ECO:0000256" key="14">
    <source>
        <dbReference type="SAM" id="Phobius"/>
    </source>
</evidence>
<organism evidence="16 17">
    <name type="scientific">Aulographum hederae CBS 113979</name>
    <dbReference type="NCBI Taxonomy" id="1176131"/>
    <lineage>
        <taxon>Eukaryota</taxon>
        <taxon>Fungi</taxon>
        <taxon>Dikarya</taxon>
        <taxon>Ascomycota</taxon>
        <taxon>Pezizomycotina</taxon>
        <taxon>Dothideomycetes</taxon>
        <taxon>Pleosporomycetidae</taxon>
        <taxon>Aulographales</taxon>
        <taxon>Aulographaceae</taxon>
    </lineage>
</organism>
<keyword evidence="7" id="KW-0756">Sterol biosynthesis</keyword>
<comment type="similarity">
    <text evidence="2">Belongs to the EBP family.</text>
</comment>
<keyword evidence="12" id="KW-0413">Isomerase</keyword>
<evidence type="ECO:0000256" key="3">
    <source>
        <dbReference type="ARBA" id="ARBA00022516"/>
    </source>
</evidence>
<dbReference type="GO" id="GO:0016126">
    <property type="term" value="P:sterol biosynthetic process"/>
    <property type="evidence" value="ECO:0007669"/>
    <property type="project" value="UniProtKB-KW"/>
</dbReference>
<feature type="transmembrane region" description="Helical" evidence="14">
    <location>
        <begin position="76"/>
        <end position="96"/>
    </location>
</feature>
<keyword evidence="3" id="KW-0444">Lipid biosynthesis</keyword>
<feature type="transmembrane region" description="Helical" evidence="14">
    <location>
        <begin position="159"/>
        <end position="177"/>
    </location>
</feature>
<dbReference type="Proteomes" id="UP000800041">
    <property type="component" value="Unassembled WGS sequence"/>
</dbReference>
<evidence type="ECO:0000256" key="9">
    <source>
        <dbReference type="ARBA" id="ARBA00023136"/>
    </source>
</evidence>
<feature type="domain" description="EXPERA" evidence="15">
    <location>
        <begin position="72"/>
        <end position="218"/>
    </location>
</feature>
<evidence type="ECO:0000256" key="1">
    <source>
        <dbReference type="ARBA" id="ARBA00004141"/>
    </source>
</evidence>
<keyword evidence="17" id="KW-1185">Reference proteome</keyword>
<keyword evidence="4 13" id="KW-0812">Transmembrane</keyword>
<dbReference type="Pfam" id="PF05241">
    <property type="entry name" value="EBP"/>
    <property type="match status" value="1"/>
</dbReference>
<proteinExistence type="inferred from homology"/>
<dbReference type="InterPro" id="IPR007905">
    <property type="entry name" value="EBP"/>
</dbReference>
<evidence type="ECO:0000313" key="16">
    <source>
        <dbReference type="EMBL" id="KAF1986741.1"/>
    </source>
</evidence>
<keyword evidence="9 13" id="KW-0472">Membrane</keyword>
<keyword evidence="10" id="KW-1207">Sterol metabolism</keyword>
<comment type="subcellular location">
    <subcellularLocation>
        <location evidence="1">Membrane</location>
        <topology evidence="1">Multi-pass membrane protein</topology>
    </subcellularLocation>
</comment>
<feature type="transmembrane region" description="Helical" evidence="14">
    <location>
        <begin position="41"/>
        <end position="64"/>
    </location>
</feature>
<name>A0A6G1H0L0_9PEZI</name>
<keyword evidence="5" id="KW-0752">Steroid biosynthesis</keyword>
<dbReference type="GO" id="GO:0047750">
    <property type="term" value="F:cholestenol delta-isomerase activity"/>
    <property type="evidence" value="ECO:0007669"/>
    <property type="project" value="InterPro"/>
</dbReference>
<dbReference type="InterPro" id="IPR033118">
    <property type="entry name" value="EXPERA"/>
</dbReference>
<dbReference type="PANTHER" id="PTHR14207">
    <property type="entry name" value="STEROL ISOMERASE"/>
    <property type="match status" value="1"/>
</dbReference>
<dbReference type="GO" id="GO:0004769">
    <property type="term" value="F:steroid Delta-isomerase activity"/>
    <property type="evidence" value="ECO:0007669"/>
    <property type="project" value="TreeGrafter"/>
</dbReference>
<keyword evidence="6 13" id="KW-1133">Transmembrane helix</keyword>